<evidence type="ECO:0000256" key="7">
    <source>
        <dbReference type="ARBA" id="ARBA00023242"/>
    </source>
</evidence>
<dbReference type="CDD" id="cd19172">
    <property type="entry name" value="SET_SETD2"/>
    <property type="match status" value="1"/>
</dbReference>
<name>E1Z3C6_CHLVA</name>
<evidence type="ECO:0000256" key="8">
    <source>
        <dbReference type="SAM" id="MobiDB-lite"/>
    </source>
</evidence>
<comment type="subcellular location">
    <subcellularLocation>
        <location evidence="2">Chromosome</location>
    </subcellularLocation>
    <subcellularLocation>
        <location evidence="1">Nucleus</location>
    </subcellularLocation>
</comment>
<dbReference type="SMART" id="SM00570">
    <property type="entry name" value="AWS"/>
    <property type="match status" value="1"/>
</dbReference>
<keyword evidence="3" id="KW-0158">Chromosome</keyword>
<gene>
    <name evidence="12" type="ORF">CHLNCDRAFT_18588</name>
</gene>
<feature type="domain" description="SET" evidence="9">
    <location>
        <begin position="173"/>
        <end position="295"/>
    </location>
</feature>
<feature type="non-terminal residue" evidence="12">
    <location>
        <position position="380"/>
    </location>
</feature>
<reference evidence="12 13" key="1">
    <citation type="journal article" date="2010" name="Plant Cell">
        <title>The Chlorella variabilis NC64A genome reveals adaptation to photosymbiosis, coevolution with viruses, and cryptic sex.</title>
        <authorList>
            <person name="Blanc G."/>
            <person name="Duncan G."/>
            <person name="Agarkova I."/>
            <person name="Borodovsky M."/>
            <person name="Gurnon J."/>
            <person name="Kuo A."/>
            <person name="Lindquist E."/>
            <person name="Lucas S."/>
            <person name="Pangilinan J."/>
            <person name="Polle J."/>
            <person name="Salamov A."/>
            <person name="Terry A."/>
            <person name="Yamada T."/>
            <person name="Dunigan D.D."/>
            <person name="Grigoriev I.V."/>
            <person name="Claverie J.M."/>
            <person name="Van Etten J.L."/>
        </authorList>
    </citation>
    <scope>NUCLEOTIDE SEQUENCE [LARGE SCALE GENOMIC DNA]</scope>
    <source>
        <strain evidence="12 13">NC64A</strain>
    </source>
</reference>
<evidence type="ECO:0000259" key="9">
    <source>
        <dbReference type="PROSITE" id="PS50280"/>
    </source>
</evidence>
<keyword evidence="13" id="KW-1185">Reference proteome</keyword>
<dbReference type="RefSeq" id="XP_005851921.1">
    <property type="nucleotide sequence ID" value="XM_005851859.1"/>
</dbReference>
<dbReference type="EMBL" id="GL433835">
    <property type="protein sequence ID" value="EFN59819.1"/>
    <property type="molecule type" value="Genomic_DNA"/>
</dbReference>
<dbReference type="eggNOG" id="KOG4442">
    <property type="taxonomic scope" value="Eukaryota"/>
</dbReference>
<evidence type="ECO:0000256" key="1">
    <source>
        <dbReference type="ARBA" id="ARBA00004123"/>
    </source>
</evidence>
<dbReference type="InterPro" id="IPR044437">
    <property type="entry name" value="SETD2/Set2_SET"/>
</dbReference>
<dbReference type="PROSITE" id="PS50868">
    <property type="entry name" value="POST_SET"/>
    <property type="match status" value="1"/>
</dbReference>
<protein>
    <recommendedName>
        <fullName evidence="14">Histone-lysine N-methyltransferase</fullName>
    </recommendedName>
</protein>
<dbReference type="SMART" id="SM00508">
    <property type="entry name" value="PostSET"/>
    <property type="match status" value="1"/>
</dbReference>
<sequence>MWVLQPTAAARGVHRRPALQRPRRTQRPWRGLPAAHAPAKRARLCHTTPIPPPQTDCAPALPPPLQDKAKGGDAGGGGAAAGDAPGSTPPRHHKRPPVWQLITSNLYTHRERKEQDEDDIMICQCKKIWATDGTTVGCGAECLNRMLNIECVEEYCPSGHRCSNQMFTKREYSKLDVKRAGAKGFGLFAAEDMKAGQFLIEYLGEVLEEEEYHRRQGAAWKEYFIETGQRHYYFMNVGNGEVIDASRRGNLGRFINHSCEPNCETQKWVVHGELAIGLFTLEDISAGTELTFDYNFERYGDKPMKCLCGSKNCRGVIGGTQDKEGSAATRAAIEAAVEVLEDEQDPDFIMVTEKEHDASLNAILDRVVGLGWEKGWTPKL</sequence>
<dbReference type="InParanoid" id="E1Z3C6"/>
<dbReference type="KEGG" id="cvr:CHLNCDRAFT_18588"/>
<dbReference type="SUPFAM" id="SSF82199">
    <property type="entry name" value="SET domain"/>
    <property type="match status" value="1"/>
</dbReference>
<dbReference type="GO" id="GO:0046975">
    <property type="term" value="F:histone H3K36 methyltransferase activity"/>
    <property type="evidence" value="ECO:0007669"/>
    <property type="project" value="InterPro"/>
</dbReference>
<keyword evidence="5" id="KW-0808">Transferase</keyword>
<dbReference type="InterPro" id="IPR003616">
    <property type="entry name" value="Post-SET_dom"/>
</dbReference>
<dbReference type="Pfam" id="PF00856">
    <property type="entry name" value="SET"/>
    <property type="match status" value="1"/>
</dbReference>
<evidence type="ECO:0000259" key="10">
    <source>
        <dbReference type="PROSITE" id="PS50868"/>
    </source>
</evidence>
<dbReference type="STRING" id="554065.E1Z3C6"/>
<keyword evidence="7" id="KW-0539">Nucleus</keyword>
<evidence type="ECO:0000256" key="3">
    <source>
        <dbReference type="ARBA" id="ARBA00022454"/>
    </source>
</evidence>
<dbReference type="InterPro" id="IPR001214">
    <property type="entry name" value="SET_dom"/>
</dbReference>
<dbReference type="AlphaFoldDB" id="E1Z3C6"/>
<accession>E1Z3C6</accession>
<evidence type="ECO:0000256" key="5">
    <source>
        <dbReference type="ARBA" id="ARBA00022679"/>
    </source>
</evidence>
<feature type="region of interest" description="Disordered" evidence="8">
    <location>
        <begin position="1"/>
        <end position="96"/>
    </location>
</feature>
<dbReference type="InterPro" id="IPR006560">
    <property type="entry name" value="AWS_dom"/>
</dbReference>
<dbReference type="GeneID" id="17359479"/>
<evidence type="ECO:0008006" key="14">
    <source>
        <dbReference type="Google" id="ProtNLM"/>
    </source>
</evidence>
<keyword evidence="6" id="KW-0949">S-adenosyl-L-methionine</keyword>
<dbReference type="PROSITE" id="PS51215">
    <property type="entry name" value="AWS"/>
    <property type="match status" value="1"/>
</dbReference>
<dbReference type="InterPro" id="IPR046341">
    <property type="entry name" value="SET_dom_sf"/>
</dbReference>
<feature type="compositionally biased region" description="Basic residues" evidence="8">
    <location>
        <begin position="12"/>
        <end position="27"/>
    </location>
</feature>
<evidence type="ECO:0000256" key="2">
    <source>
        <dbReference type="ARBA" id="ARBA00004286"/>
    </source>
</evidence>
<dbReference type="Pfam" id="PF17907">
    <property type="entry name" value="AWS"/>
    <property type="match status" value="1"/>
</dbReference>
<dbReference type="InterPro" id="IPR050777">
    <property type="entry name" value="SET2_Histone-Lys_MeTrsfase"/>
</dbReference>
<feature type="domain" description="Post-SET" evidence="10">
    <location>
        <begin position="302"/>
        <end position="318"/>
    </location>
</feature>
<evidence type="ECO:0000256" key="6">
    <source>
        <dbReference type="ARBA" id="ARBA00022691"/>
    </source>
</evidence>
<proteinExistence type="predicted"/>
<feature type="compositionally biased region" description="Pro residues" evidence="8">
    <location>
        <begin position="49"/>
        <end position="65"/>
    </location>
</feature>
<evidence type="ECO:0000313" key="13">
    <source>
        <dbReference type="Proteomes" id="UP000008141"/>
    </source>
</evidence>
<evidence type="ECO:0000256" key="4">
    <source>
        <dbReference type="ARBA" id="ARBA00022603"/>
    </source>
</evidence>
<dbReference type="GO" id="GO:0005694">
    <property type="term" value="C:chromosome"/>
    <property type="evidence" value="ECO:0007669"/>
    <property type="project" value="UniProtKB-SubCell"/>
</dbReference>
<dbReference type="FunCoup" id="E1Z3C6">
    <property type="interactions" value="134"/>
</dbReference>
<evidence type="ECO:0000313" key="12">
    <source>
        <dbReference type="EMBL" id="EFN59819.1"/>
    </source>
</evidence>
<evidence type="ECO:0000259" key="11">
    <source>
        <dbReference type="PROSITE" id="PS51215"/>
    </source>
</evidence>
<dbReference type="SMART" id="SM00317">
    <property type="entry name" value="SET"/>
    <property type="match status" value="1"/>
</dbReference>
<dbReference type="OrthoDB" id="2422440at2759"/>
<feature type="domain" description="AWS" evidence="11">
    <location>
        <begin position="118"/>
        <end position="171"/>
    </location>
</feature>
<dbReference type="Proteomes" id="UP000008141">
    <property type="component" value="Unassembled WGS sequence"/>
</dbReference>
<dbReference type="Gene3D" id="2.170.270.10">
    <property type="entry name" value="SET domain"/>
    <property type="match status" value="1"/>
</dbReference>
<dbReference type="GO" id="GO:0032259">
    <property type="term" value="P:methylation"/>
    <property type="evidence" value="ECO:0007669"/>
    <property type="project" value="UniProtKB-KW"/>
</dbReference>
<dbReference type="PANTHER" id="PTHR22884">
    <property type="entry name" value="SET DOMAIN PROTEINS"/>
    <property type="match status" value="1"/>
</dbReference>
<dbReference type="PROSITE" id="PS50280">
    <property type="entry name" value="SET"/>
    <property type="match status" value="1"/>
</dbReference>
<keyword evidence="4" id="KW-0489">Methyltransferase</keyword>
<dbReference type="GO" id="GO:0005634">
    <property type="term" value="C:nucleus"/>
    <property type="evidence" value="ECO:0007669"/>
    <property type="project" value="UniProtKB-SubCell"/>
</dbReference>
<organism evidence="13">
    <name type="scientific">Chlorella variabilis</name>
    <name type="common">Green alga</name>
    <dbReference type="NCBI Taxonomy" id="554065"/>
    <lineage>
        <taxon>Eukaryota</taxon>
        <taxon>Viridiplantae</taxon>
        <taxon>Chlorophyta</taxon>
        <taxon>core chlorophytes</taxon>
        <taxon>Trebouxiophyceae</taxon>
        <taxon>Chlorellales</taxon>
        <taxon>Chlorellaceae</taxon>
        <taxon>Chlorella clade</taxon>
        <taxon>Chlorella</taxon>
    </lineage>
</organism>